<dbReference type="InterPro" id="IPR005654">
    <property type="entry name" value="ATPase_AFG1-like"/>
</dbReference>
<evidence type="ECO:0000256" key="1">
    <source>
        <dbReference type="ARBA" id="ARBA00010322"/>
    </source>
</evidence>
<feature type="domain" description="EF-hand" evidence="6">
    <location>
        <begin position="465"/>
        <end position="500"/>
    </location>
</feature>
<evidence type="ECO:0000313" key="7">
    <source>
        <dbReference type="EMBL" id="CEM35334.1"/>
    </source>
</evidence>
<evidence type="ECO:0000256" key="3">
    <source>
        <dbReference type="ARBA" id="ARBA00022840"/>
    </source>
</evidence>
<keyword evidence="3" id="KW-0067">ATP-binding</keyword>
<dbReference type="NCBIfam" id="NF040713">
    <property type="entry name" value="ZapE"/>
    <property type="match status" value="1"/>
</dbReference>
<feature type="region of interest" description="Disordered" evidence="5">
    <location>
        <begin position="521"/>
        <end position="546"/>
    </location>
</feature>
<dbReference type="VEuPathDB" id="CryptoDB:Cvel_5317"/>
<organism evidence="7">
    <name type="scientific">Chromera velia CCMP2878</name>
    <dbReference type="NCBI Taxonomy" id="1169474"/>
    <lineage>
        <taxon>Eukaryota</taxon>
        <taxon>Sar</taxon>
        <taxon>Alveolata</taxon>
        <taxon>Colpodellida</taxon>
        <taxon>Chromeraceae</taxon>
        <taxon>Chromera</taxon>
    </lineage>
</organism>
<evidence type="ECO:0000256" key="4">
    <source>
        <dbReference type="SAM" id="Coils"/>
    </source>
</evidence>
<dbReference type="PhylomeDB" id="A0A0G4GWF2"/>
<dbReference type="InterPro" id="IPR002048">
    <property type="entry name" value="EF_hand_dom"/>
</dbReference>
<comment type="similarity">
    <text evidence="1">Belongs to the AFG1 ATPase family.</text>
</comment>
<keyword evidence="2" id="KW-0547">Nucleotide-binding</keyword>
<dbReference type="Pfam" id="PF03969">
    <property type="entry name" value="AFG1_ATPase"/>
    <property type="match status" value="1"/>
</dbReference>
<dbReference type="GO" id="GO:0016887">
    <property type="term" value="F:ATP hydrolysis activity"/>
    <property type="evidence" value="ECO:0007669"/>
    <property type="project" value="InterPro"/>
</dbReference>
<sequence length="676" mass="74226">MHSDSPIASYFYSLLNEGNLQPNDAQVRLVDKLATLQGSLRGYVDRHGTAPRSDPMRDSSASASSASSASSSSSSSSSPSSWGGGLFSLFGGGGSPSSSSSSGAGAKRTSAVDEEAVIRRGVCVHPDIRGLYIWGGVGQGKTMLMDAFFETIDIDRKVRVHFHYFMLDVHRRLHKVKSDKALRDAGRDPLLIVARQIREDAFLLCFDEFHVVHITDAMILKRLFEGLFGEGCVMVATSNRPPPDLYKGGLNRNRFVPFIDLLQHCCETFQIEAGKDFRLTKLVAHNHGLYNAPGRPVEEVIKHLQYLTGGADPEESEVEVMMGRTLKVPACAAGIAFFSFEELCTKAVGSADFIAIANTFHTVFVGQIPSLEDMDSVPNEIRRFINLVDILYEHHVRVIFDAALPPFRLFGATLTTQEMEKLRQCLKSRFDRLQEALVELAKSASSSGHLPQQRFETRVSEISGCTPGTAHHIFEVLDNDYDGRVSVEELREALFFHAINYDMEPPQADDEWFFAGGQVTSFGGDEEREEEEEEEDEDKGGATGAKLGYELYSGGGEGAERDNKFAFVRTVSRIRDMISVPYLMKHQAERGLDDLHLFGIDTKQAGGAPVCVIPKQTKPMKQTSGADVGSTDAESEVEKAALHKRAKKGLAQPELAYPPVHHPVPPDGPLNSPSVA</sequence>
<feature type="compositionally biased region" description="Acidic residues" evidence="5">
    <location>
        <begin position="524"/>
        <end position="538"/>
    </location>
</feature>
<reference evidence="7" key="1">
    <citation type="submission" date="2014-11" db="EMBL/GenBank/DDBJ databases">
        <authorList>
            <person name="Otto D Thomas"/>
            <person name="Naeem Raeece"/>
        </authorList>
    </citation>
    <scope>NUCLEOTIDE SEQUENCE</scope>
</reference>
<accession>A0A0G4GWF2</accession>
<dbReference type="PANTHER" id="PTHR12169:SF6">
    <property type="entry name" value="AFG1-LIKE ATPASE"/>
    <property type="match status" value="1"/>
</dbReference>
<proteinExistence type="inferred from homology"/>
<dbReference type="PANTHER" id="PTHR12169">
    <property type="entry name" value="ATPASE N2B"/>
    <property type="match status" value="1"/>
</dbReference>
<dbReference type="Gene3D" id="3.40.50.300">
    <property type="entry name" value="P-loop containing nucleotide triphosphate hydrolases"/>
    <property type="match status" value="1"/>
</dbReference>
<dbReference type="AlphaFoldDB" id="A0A0G4GWF2"/>
<dbReference type="GO" id="GO:0005739">
    <property type="term" value="C:mitochondrion"/>
    <property type="evidence" value="ECO:0007669"/>
    <property type="project" value="TreeGrafter"/>
</dbReference>
<dbReference type="SUPFAM" id="SSF52540">
    <property type="entry name" value="P-loop containing nucleoside triphosphate hydrolases"/>
    <property type="match status" value="1"/>
</dbReference>
<dbReference type="InterPro" id="IPR027417">
    <property type="entry name" value="P-loop_NTPase"/>
</dbReference>
<feature type="compositionally biased region" description="Low complexity" evidence="5">
    <location>
        <begin position="59"/>
        <end position="81"/>
    </location>
</feature>
<gene>
    <name evidence="7" type="ORF">Cvel_5317</name>
</gene>
<dbReference type="EMBL" id="CDMZ01001624">
    <property type="protein sequence ID" value="CEM35334.1"/>
    <property type="molecule type" value="Genomic_DNA"/>
</dbReference>
<evidence type="ECO:0000256" key="2">
    <source>
        <dbReference type="ARBA" id="ARBA00022741"/>
    </source>
</evidence>
<dbReference type="PROSITE" id="PS50222">
    <property type="entry name" value="EF_HAND_2"/>
    <property type="match status" value="1"/>
</dbReference>
<evidence type="ECO:0000259" key="6">
    <source>
        <dbReference type="PROSITE" id="PS50222"/>
    </source>
</evidence>
<feature type="region of interest" description="Disordered" evidence="5">
    <location>
        <begin position="44"/>
        <end position="81"/>
    </location>
</feature>
<dbReference type="GO" id="GO:0005509">
    <property type="term" value="F:calcium ion binding"/>
    <property type="evidence" value="ECO:0007669"/>
    <property type="project" value="InterPro"/>
</dbReference>
<keyword evidence="4" id="KW-0175">Coiled coil</keyword>
<feature type="region of interest" description="Disordered" evidence="5">
    <location>
        <begin position="618"/>
        <end position="676"/>
    </location>
</feature>
<name>A0A0G4GWF2_9ALVE</name>
<evidence type="ECO:0000256" key="5">
    <source>
        <dbReference type="SAM" id="MobiDB-lite"/>
    </source>
</evidence>
<dbReference type="GO" id="GO:0005524">
    <property type="term" value="F:ATP binding"/>
    <property type="evidence" value="ECO:0007669"/>
    <property type="project" value="UniProtKB-KW"/>
</dbReference>
<dbReference type="SUPFAM" id="SSF47473">
    <property type="entry name" value="EF-hand"/>
    <property type="match status" value="1"/>
</dbReference>
<protein>
    <recommendedName>
        <fullName evidence="6">EF-hand domain-containing protein</fullName>
    </recommendedName>
</protein>
<feature type="coiled-coil region" evidence="4">
    <location>
        <begin position="416"/>
        <end position="443"/>
    </location>
</feature>
<dbReference type="InterPro" id="IPR011992">
    <property type="entry name" value="EF-hand-dom_pair"/>
</dbReference>